<organism evidence="2 3">
    <name type="scientific">Eiseniibacteriota bacterium</name>
    <dbReference type="NCBI Taxonomy" id="2212470"/>
    <lineage>
        <taxon>Bacteria</taxon>
        <taxon>Candidatus Eiseniibacteriota</taxon>
    </lineage>
</organism>
<dbReference type="AlphaFoldDB" id="A0A538TUV0"/>
<proteinExistence type="predicted"/>
<name>A0A538TUV0_UNCEI</name>
<keyword evidence="1" id="KW-0732">Signal</keyword>
<evidence type="ECO:0000256" key="1">
    <source>
        <dbReference type="SAM" id="SignalP"/>
    </source>
</evidence>
<comment type="caution">
    <text evidence="2">The sequence shown here is derived from an EMBL/GenBank/DDBJ whole genome shotgun (WGS) entry which is preliminary data.</text>
</comment>
<feature type="signal peptide" evidence="1">
    <location>
        <begin position="1"/>
        <end position="27"/>
    </location>
</feature>
<protein>
    <submittedName>
        <fullName evidence="2">DUF4390 domain-containing protein</fullName>
    </submittedName>
</protein>
<dbReference type="Proteomes" id="UP000317691">
    <property type="component" value="Unassembled WGS sequence"/>
</dbReference>
<evidence type="ECO:0000313" key="2">
    <source>
        <dbReference type="EMBL" id="TMQ67368.1"/>
    </source>
</evidence>
<sequence>MRSRYRSAVLLAAAAILAAIAPDAVFADDDMDLRVGPIESISGAICVSYEVGSPFTPRLEETLLQGMPATVSFEVGLWKRRSFWFDKLVLALRSEHKIVYDDWAKSFRIRSGQSPPQNRTAHGLDSLRNLLFSARRIPIAAGAMLDSTGSYYVSVRVTIRPVAVEDLGEIESWLAGESPGPDRAQGGIPRYLLGLAVNLSGLGDRTAIRKSERFAPARLEGASGASR</sequence>
<dbReference type="InterPro" id="IPR025500">
    <property type="entry name" value="DUF4390"/>
</dbReference>
<accession>A0A538TUV0</accession>
<gene>
    <name evidence="2" type="ORF">E6K79_00190</name>
</gene>
<dbReference type="EMBL" id="VBOZ01000001">
    <property type="protein sequence ID" value="TMQ67368.1"/>
    <property type="molecule type" value="Genomic_DNA"/>
</dbReference>
<feature type="chain" id="PRO_5021997483" evidence="1">
    <location>
        <begin position="28"/>
        <end position="227"/>
    </location>
</feature>
<reference evidence="2 3" key="1">
    <citation type="journal article" date="2019" name="Nat. Microbiol.">
        <title>Mediterranean grassland soil C-N compound turnover is dependent on rainfall and depth, and is mediated by genomically divergent microorganisms.</title>
        <authorList>
            <person name="Diamond S."/>
            <person name="Andeer P.F."/>
            <person name="Li Z."/>
            <person name="Crits-Christoph A."/>
            <person name="Burstein D."/>
            <person name="Anantharaman K."/>
            <person name="Lane K.R."/>
            <person name="Thomas B.C."/>
            <person name="Pan C."/>
            <person name="Northen T.R."/>
            <person name="Banfield J.F."/>
        </authorList>
    </citation>
    <scope>NUCLEOTIDE SEQUENCE [LARGE SCALE GENOMIC DNA]</scope>
    <source>
        <strain evidence="2">WS_9</strain>
    </source>
</reference>
<evidence type="ECO:0000313" key="3">
    <source>
        <dbReference type="Proteomes" id="UP000317691"/>
    </source>
</evidence>
<dbReference type="Pfam" id="PF14334">
    <property type="entry name" value="DUF4390"/>
    <property type="match status" value="1"/>
</dbReference>